<name>A0A7L5ADX6_9MICO</name>
<evidence type="ECO:0000256" key="3">
    <source>
        <dbReference type="ARBA" id="ARBA00022691"/>
    </source>
</evidence>
<dbReference type="SUPFAM" id="SSF53335">
    <property type="entry name" value="S-adenosyl-L-methionine-dependent methyltransferases"/>
    <property type="match status" value="1"/>
</dbReference>
<evidence type="ECO:0000313" key="7">
    <source>
        <dbReference type="Proteomes" id="UP000464507"/>
    </source>
</evidence>
<accession>A0A7L5ADX6</accession>
<dbReference type="PROSITE" id="PS51608">
    <property type="entry name" value="SAM_MT_UBIE"/>
    <property type="match status" value="1"/>
</dbReference>
<dbReference type="Gene3D" id="3.40.50.150">
    <property type="entry name" value="Vaccinia Virus protein VP39"/>
    <property type="match status" value="1"/>
</dbReference>
<dbReference type="InterPro" id="IPR029063">
    <property type="entry name" value="SAM-dependent_MTases_sf"/>
</dbReference>
<dbReference type="PANTHER" id="PTHR43591:SF24">
    <property type="entry name" value="2-METHOXY-6-POLYPRENYL-1,4-BENZOQUINOL METHYLASE, MITOCHONDRIAL"/>
    <property type="match status" value="1"/>
</dbReference>
<feature type="compositionally biased region" description="Basic residues" evidence="5">
    <location>
        <begin position="230"/>
        <end position="240"/>
    </location>
</feature>
<dbReference type="CDD" id="cd02440">
    <property type="entry name" value="AdoMet_MTases"/>
    <property type="match status" value="1"/>
</dbReference>
<proteinExistence type="inferred from homology"/>
<dbReference type="RefSeq" id="WP_161884756.1">
    <property type="nucleotide sequence ID" value="NZ_CP017146.1"/>
</dbReference>
<dbReference type="EMBL" id="CP017146">
    <property type="protein sequence ID" value="QHO68400.1"/>
    <property type="molecule type" value="Genomic_DNA"/>
</dbReference>
<reference evidence="6 7" key="1">
    <citation type="submission" date="2016-09" db="EMBL/GenBank/DDBJ databases">
        <title>Complete genome sequence of microbes from the polar regions.</title>
        <authorList>
            <person name="Liao L."/>
            <person name="Chen B."/>
        </authorList>
    </citation>
    <scope>NUCLEOTIDE SEQUENCE [LARGE SCALE GENOMIC DNA]</scope>
    <source>
        <strain evidence="6 7">ZS314</strain>
    </source>
</reference>
<evidence type="ECO:0000256" key="4">
    <source>
        <dbReference type="HAMAP-Rule" id="MF_01813"/>
    </source>
</evidence>
<dbReference type="EC" id="2.1.1.163" evidence="4"/>
<dbReference type="InterPro" id="IPR004033">
    <property type="entry name" value="UbiE/COQ5_MeTrFase"/>
</dbReference>
<dbReference type="GO" id="GO:0043770">
    <property type="term" value="F:demethylmenaquinone methyltransferase activity"/>
    <property type="evidence" value="ECO:0007669"/>
    <property type="project" value="UniProtKB-UniRule"/>
</dbReference>
<evidence type="ECO:0000313" key="6">
    <source>
        <dbReference type="EMBL" id="QHO68400.1"/>
    </source>
</evidence>
<dbReference type="AlphaFoldDB" id="A0A7L5ADX6"/>
<dbReference type="HAMAP" id="MF_01813">
    <property type="entry name" value="MenG_UbiE_methyltr"/>
    <property type="match status" value="1"/>
</dbReference>
<comment type="catalytic activity">
    <reaction evidence="4">
        <text>a 2-demethylmenaquinol + S-adenosyl-L-methionine = a menaquinol + S-adenosyl-L-homocysteine + H(+)</text>
        <dbReference type="Rhea" id="RHEA:42640"/>
        <dbReference type="Rhea" id="RHEA-COMP:9539"/>
        <dbReference type="Rhea" id="RHEA-COMP:9563"/>
        <dbReference type="ChEBI" id="CHEBI:15378"/>
        <dbReference type="ChEBI" id="CHEBI:18151"/>
        <dbReference type="ChEBI" id="CHEBI:55437"/>
        <dbReference type="ChEBI" id="CHEBI:57856"/>
        <dbReference type="ChEBI" id="CHEBI:59789"/>
        <dbReference type="EC" id="2.1.1.163"/>
    </reaction>
</comment>
<protein>
    <recommendedName>
        <fullName evidence="4">Demethylmenaquinone methyltransferase</fullName>
        <ecNumber evidence="4">2.1.1.163</ecNumber>
    </recommendedName>
</protein>
<comment type="pathway">
    <text evidence="4">Quinol/quinone metabolism; menaquinone biosynthesis; menaquinol from 1,4-dihydroxy-2-naphthoate: step 2/2.</text>
</comment>
<dbReference type="InterPro" id="IPR023576">
    <property type="entry name" value="UbiE/COQ5_MeTrFase_CS"/>
</dbReference>
<dbReference type="PROSITE" id="PS01184">
    <property type="entry name" value="UBIE_2"/>
    <property type="match status" value="1"/>
</dbReference>
<keyword evidence="7" id="KW-1185">Reference proteome</keyword>
<evidence type="ECO:0000256" key="1">
    <source>
        <dbReference type="ARBA" id="ARBA00022603"/>
    </source>
</evidence>
<dbReference type="PANTHER" id="PTHR43591">
    <property type="entry name" value="METHYLTRANSFERASE"/>
    <property type="match status" value="1"/>
</dbReference>
<feature type="region of interest" description="Disordered" evidence="5">
    <location>
        <begin position="230"/>
        <end position="257"/>
    </location>
</feature>
<dbReference type="NCBIfam" id="NF001244">
    <property type="entry name" value="PRK00216.1-5"/>
    <property type="match status" value="1"/>
</dbReference>
<evidence type="ECO:0000256" key="5">
    <source>
        <dbReference type="SAM" id="MobiDB-lite"/>
    </source>
</evidence>
<dbReference type="GO" id="GO:0032259">
    <property type="term" value="P:methylation"/>
    <property type="evidence" value="ECO:0007669"/>
    <property type="project" value="UniProtKB-KW"/>
</dbReference>
<keyword evidence="2 4" id="KW-0808">Transferase</keyword>
<feature type="binding site" evidence="4">
    <location>
        <position position="62"/>
    </location>
    <ligand>
        <name>S-adenosyl-L-methionine</name>
        <dbReference type="ChEBI" id="CHEBI:59789"/>
    </ligand>
</feature>
<feature type="binding site" evidence="4">
    <location>
        <position position="80"/>
    </location>
    <ligand>
        <name>S-adenosyl-L-methionine</name>
        <dbReference type="ChEBI" id="CHEBI:59789"/>
    </ligand>
</feature>
<keyword evidence="4" id="KW-0474">Menaquinone biosynthesis</keyword>
<feature type="binding site" evidence="4">
    <location>
        <position position="119"/>
    </location>
    <ligand>
        <name>S-adenosyl-L-methionine</name>
        <dbReference type="ChEBI" id="CHEBI:59789"/>
    </ligand>
</feature>
<organism evidence="6 7">
    <name type="scientific">Marisediminicola antarctica</name>
    <dbReference type="NCBI Taxonomy" id="674079"/>
    <lineage>
        <taxon>Bacteria</taxon>
        <taxon>Bacillati</taxon>
        <taxon>Actinomycetota</taxon>
        <taxon>Actinomycetes</taxon>
        <taxon>Micrococcales</taxon>
        <taxon>Microbacteriaceae</taxon>
        <taxon>Marisediminicola</taxon>
    </lineage>
</organism>
<dbReference type="Proteomes" id="UP000464507">
    <property type="component" value="Chromosome"/>
</dbReference>
<comment type="similarity">
    <text evidence="4">Belongs to the class I-like SAM-binding methyltransferase superfamily. MenG/UbiE family.</text>
</comment>
<dbReference type="PROSITE" id="PS01183">
    <property type="entry name" value="UBIE_1"/>
    <property type="match status" value="1"/>
</dbReference>
<evidence type="ECO:0000256" key="2">
    <source>
        <dbReference type="ARBA" id="ARBA00022679"/>
    </source>
</evidence>
<dbReference type="KEGG" id="mant:BHD05_00850"/>
<sequence>MAKADLSKQASDVATMFDQVAKGYDRTNSVLSLGNDALWRIATVRAVAPKPGERILDLAAGTGTSSVALAKSGATVTAVDFSAGMIDVGRERHPEIEFVQADVTALPFKDREFDAVTISFGLRNVQDPKKALAEMHRVLKPGGRLVICEFSTPPRAIFRTGYNAYLKYLMPIVVRVASSNSEAYDYLAESIREWPDQGTLSQWIRGAGFSRVAHRNLTVGVVALHRGRKSTSAPRVRRSRVAASAATLPTEQGAPKL</sequence>
<comment type="function">
    <text evidence="4">Methyltransferase required for the conversion of demethylmenaquinol (DMKH2) to menaquinol (MKH2).</text>
</comment>
<keyword evidence="1 4" id="KW-0489">Methyltransferase</keyword>
<dbReference type="GO" id="GO:0009234">
    <property type="term" value="P:menaquinone biosynthetic process"/>
    <property type="evidence" value="ECO:0007669"/>
    <property type="project" value="UniProtKB-UniRule"/>
</dbReference>
<dbReference type="OrthoDB" id="9808140at2"/>
<dbReference type="Pfam" id="PF01209">
    <property type="entry name" value="Ubie_methyltran"/>
    <property type="match status" value="1"/>
</dbReference>
<feature type="binding site" evidence="4">
    <location>
        <begin position="102"/>
        <end position="103"/>
    </location>
    <ligand>
        <name>S-adenosyl-L-methionine</name>
        <dbReference type="ChEBI" id="CHEBI:59789"/>
    </ligand>
</feature>
<keyword evidence="3 4" id="KW-0949">S-adenosyl-L-methionine</keyword>
<dbReference type="NCBIfam" id="NF001241">
    <property type="entry name" value="PRK00216.1-2"/>
    <property type="match status" value="1"/>
</dbReference>
<dbReference type="NCBIfam" id="TIGR01934">
    <property type="entry name" value="MenG_MenH_UbiE"/>
    <property type="match status" value="1"/>
</dbReference>
<dbReference type="UniPathway" id="UPA00079">
    <property type="reaction ID" value="UER00169"/>
</dbReference>
<gene>
    <name evidence="4" type="primary">menG</name>
    <name evidence="6" type="ORF">BHD05_00850</name>
</gene>